<reference evidence="2" key="1">
    <citation type="submission" date="2018-05" db="EMBL/GenBank/DDBJ databases">
        <title>Draft genome of Mucuna pruriens seed.</title>
        <authorList>
            <person name="Nnadi N.E."/>
            <person name="Vos R."/>
            <person name="Hasami M.H."/>
            <person name="Devisetty U.K."/>
            <person name="Aguiy J.C."/>
        </authorList>
    </citation>
    <scope>NUCLEOTIDE SEQUENCE [LARGE SCALE GENOMIC DNA]</scope>
    <source>
        <strain evidence="2">JCA_2017</strain>
    </source>
</reference>
<keyword evidence="3" id="KW-1185">Reference proteome</keyword>
<evidence type="ECO:0000313" key="2">
    <source>
        <dbReference type="EMBL" id="RDX69351.1"/>
    </source>
</evidence>
<dbReference type="OrthoDB" id="1709318at2759"/>
<evidence type="ECO:0000313" key="3">
    <source>
        <dbReference type="Proteomes" id="UP000257109"/>
    </source>
</evidence>
<proteinExistence type="predicted"/>
<comment type="caution">
    <text evidence="2">The sequence shown here is derived from an EMBL/GenBank/DDBJ whole genome shotgun (WGS) entry which is preliminary data.</text>
</comment>
<organism evidence="2 3">
    <name type="scientific">Mucuna pruriens</name>
    <name type="common">Velvet bean</name>
    <name type="synonym">Dolichos pruriens</name>
    <dbReference type="NCBI Taxonomy" id="157652"/>
    <lineage>
        <taxon>Eukaryota</taxon>
        <taxon>Viridiplantae</taxon>
        <taxon>Streptophyta</taxon>
        <taxon>Embryophyta</taxon>
        <taxon>Tracheophyta</taxon>
        <taxon>Spermatophyta</taxon>
        <taxon>Magnoliopsida</taxon>
        <taxon>eudicotyledons</taxon>
        <taxon>Gunneridae</taxon>
        <taxon>Pentapetalae</taxon>
        <taxon>rosids</taxon>
        <taxon>fabids</taxon>
        <taxon>Fabales</taxon>
        <taxon>Fabaceae</taxon>
        <taxon>Papilionoideae</taxon>
        <taxon>50 kb inversion clade</taxon>
        <taxon>NPAAA clade</taxon>
        <taxon>indigoferoid/millettioid clade</taxon>
        <taxon>Phaseoleae</taxon>
        <taxon>Mucuna</taxon>
    </lineage>
</organism>
<evidence type="ECO:0000256" key="1">
    <source>
        <dbReference type="SAM" id="MobiDB-lite"/>
    </source>
</evidence>
<accession>A0A371ETH4</accession>
<feature type="compositionally biased region" description="Basic and acidic residues" evidence="1">
    <location>
        <begin position="148"/>
        <end position="161"/>
    </location>
</feature>
<feature type="non-terminal residue" evidence="2">
    <location>
        <position position="1"/>
    </location>
</feature>
<sequence length="161" mass="18774">MCWSGYGINKFSCYTKLQDNKSIVQNNVVMVMAELMHFSTLKDKNHVMVTTNELGFTFINLNKVGYKEKSFIMEYYPKQKVDSCSSRKKNMHKSDENQDTSLDLTNTPYFSSHMPTFNEENKVNDVHVTHHDHIEGLLENILQQTQHPPRENQGRKAEDKI</sequence>
<feature type="region of interest" description="Disordered" evidence="1">
    <location>
        <begin position="141"/>
        <end position="161"/>
    </location>
</feature>
<gene>
    <name evidence="2" type="ORF">CR513_51543</name>
</gene>
<dbReference type="AlphaFoldDB" id="A0A371ETH4"/>
<protein>
    <submittedName>
        <fullName evidence="2">Uncharacterized protein</fullName>
    </submittedName>
</protein>
<name>A0A371ETH4_MUCPR</name>
<dbReference type="Proteomes" id="UP000257109">
    <property type="component" value="Unassembled WGS sequence"/>
</dbReference>
<dbReference type="EMBL" id="QJKJ01012144">
    <property type="protein sequence ID" value="RDX69351.1"/>
    <property type="molecule type" value="Genomic_DNA"/>
</dbReference>